<feature type="transmembrane region" description="Helical" evidence="1">
    <location>
        <begin position="7"/>
        <end position="28"/>
    </location>
</feature>
<dbReference type="AlphaFoldDB" id="A0A942E0E3"/>
<organism evidence="2 3">
    <name type="scientific">Pseudaminobacter soli</name>
    <name type="common">ex Zhang et al. 2022</name>
    <dbReference type="NCBI Taxonomy" id="2831468"/>
    <lineage>
        <taxon>Bacteria</taxon>
        <taxon>Pseudomonadati</taxon>
        <taxon>Pseudomonadota</taxon>
        <taxon>Alphaproteobacteria</taxon>
        <taxon>Hyphomicrobiales</taxon>
        <taxon>Phyllobacteriaceae</taxon>
        <taxon>Pseudaminobacter</taxon>
    </lineage>
</organism>
<accession>A0A942E0E3</accession>
<reference evidence="2" key="1">
    <citation type="submission" date="2021-04" db="EMBL/GenBank/DDBJ databases">
        <title>Pseudaminobacter soli sp. nov., isolated from paddy soil contaminated by heavy metals.</title>
        <authorList>
            <person name="Zhang K."/>
        </authorList>
    </citation>
    <scope>NUCLEOTIDE SEQUENCE</scope>
    <source>
        <strain evidence="2">19-2017</strain>
    </source>
</reference>
<dbReference type="EMBL" id="JAGWCR010000004">
    <property type="protein sequence ID" value="MBS3648848.1"/>
    <property type="molecule type" value="Genomic_DNA"/>
</dbReference>
<evidence type="ECO:0000256" key="1">
    <source>
        <dbReference type="SAM" id="Phobius"/>
    </source>
</evidence>
<keyword evidence="1" id="KW-0472">Membrane</keyword>
<sequence length="70" mass="7644">MTFTLSIDWWLLPLAASVAVWIWFFVATAGENMRGYGGDIVGLICGGLAVVITLTVWLLYCIYLMVSGSP</sequence>
<proteinExistence type="predicted"/>
<gene>
    <name evidence="2" type="ORF">KEU06_09540</name>
</gene>
<keyword evidence="3" id="KW-1185">Reference proteome</keyword>
<dbReference type="RefSeq" id="WP_188254410.1">
    <property type="nucleotide sequence ID" value="NZ_JABVCF010000004.1"/>
</dbReference>
<protein>
    <submittedName>
        <fullName evidence="2">Uncharacterized protein</fullName>
    </submittedName>
</protein>
<dbReference type="Proteomes" id="UP000680348">
    <property type="component" value="Unassembled WGS sequence"/>
</dbReference>
<feature type="transmembrane region" description="Helical" evidence="1">
    <location>
        <begin position="40"/>
        <end position="66"/>
    </location>
</feature>
<evidence type="ECO:0000313" key="3">
    <source>
        <dbReference type="Proteomes" id="UP000680348"/>
    </source>
</evidence>
<keyword evidence="1" id="KW-1133">Transmembrane helix</keyword>
<evidence type="ECO:0000313" key="2">
    <source>
        <dbReference type="EMBL" id="MBS3648848.1"/>
    </source>
</evidence>
<keyword evidence="1" id="KW-0812">Transmembrane</keyword>
<name>A0A942E0E3_9HYPH</name>
<comment type="caution">
    <text evidence="2">The sequence shown here is derived from an EMBL/GenBank/DDBJ whole genome shotgun (WGS) entry which is preliminary data.</text>
</comment>